<reference evidence="2" key="1">
    <citation type="submission" date="2016-10" db="EMBL/GenBank/DDBJ databases">
        <authorList>
            <person name="Varghese N."/>
            <person name="Submissions S."/>
        </authorList>
    </citation>
    <scope>NUCLEOTIDE SEQUENCE [LARGE SCALE GENOMIC DNA]</scope>
    <source>
        <strain evidence="2">OK042</strain>
    </source>
</reference>
<organism evidence="1 2">
    <name type="scientific">Brevibacillus centrosporus</name>
    <dbReference type="NCBI Taxonomy" id="54910"/>
    <lineage>
        <taxon>Bacteria</taxon>
        <taxon>Bacillati</taxon>
        <taxon>Bacillota</taxon>
        <taxon>Bacilli</taxon>
        <taxon>Bacillales</taxon>
        <taxon>Paenibacillaceae</taxon>
        <taxon>Brevibacillus</taxon>
    </lineage>
</organism>
<sequence length="164" mass="19455">MDTLDAREKDEFLSSLEKIKELEQSEFETYSIVKNRETGDHYLHYFLSHLNLSAGGRRDDYDYFLPLDSDEVLGLMFGEQPYHFPDHWRNPYLRSGNDNRLIPFDPSENYDLEEDAAAELAMLAQLEQFKEQWMNAENMSAEEKEKLTREYFAQLDKILNKPEE</sequence>
<dbReference type="STRING" id="1884381.SAMN05518846_105112"/>
<protein>
    <submittedName>
        <fullName evidence="1">Uncharacterized protein</fullName>
    </submittedName>
</protein>
<name>A0A1I3TYB0_9BACL</name>
<dbReference type="Proteomes" id="UP000198915">
    <property type="component" value="Unassembled WGS sequence"/>
</dbReference>
<dbReference type="RefSeq" id="WP_092268016.1">
    <property type="nucleotide sequence ID" value="NZ_BJOE01000003.1"/>
</dbReference>
<dbReference type="GeneID" id="301130428"/>
<proteinExistence type="predicted"/>
<dbReference type="AlphaFoldDB" id="A0A1I3TYB0"/>
<accession>A0A1I3TYB0</accession>
<gene>
    <name evidence="1" type="ORF">SAMN05518846_105112</name>
</gene>
<evidence type="ECO:0000313" key="1">
    <source>
        <dbReference type="EMBL" id="SFJ74646.1"/>
    </source>
</evidence>
<keyword evidence="2" id="KW-1185">Reference proteome</keyword>
<evidence type="ECO:0000313" key="2">
    <source>
        <dbReference type="Proteomes" id="UP000198915"/>
    </source>
</evidence>
<dbReference type="EMBL" id="FORT01000005">
    <property type="protein sequence ID" value="SFJ74646.1"/>
    <property type="molecule type" value="Genomic_DNA"/>
</dbReference>